<organism evidence="1 2">
    <name type="scientific">Trichogramma kaykai</name>
    <dbReference type="NCBI Taxonomy" id="54128"/>
    <lineage>
        <taxon>Eukaryota</taxon>
        <taxon>Metazoa</taxon>
        <taxon>Ecdysozoa</taxon>
        <taxon>Arthropoda</taxon>
        <taxon>Hexapoda</taxon>
        <taxon>Insecta</taxon>
        <taxon>Pterygota</taxon>
        <taxon>Neoptera</taxon>
        <taxon>Endopterygota</taxon>
        <taxon>Hymenoptera</taxon>
        <taxon>Apocrita</taxon>
        <taxon>Proctotrupomorpha</taxon>
        <taxon>Chalcidoidea</taxon>
        <taxon>Trichogrammatidae</taxon>
        <taxon>Trichogramma</taxon>
    </lineage>
</organism>
<gene>
    <name evidence="1" type="ORF">TKK_018855</name>
</gene>
<proteinExistence type="predicted"/>
<evidence type="ECO:0000313" key="2">
    <source>
        <dbReference type="Proteomes" id="UP001627154"/>
    </source>
</evidence>
<sequence>MKKHEIQNAFLPLEKYNPIRKLINPQLDQEFLVHANDTEHLDEIVKSTQISQRGNIVIVEITLTTMKTDTPEIYRMTPYKVTQHELHNMSAVIVPCGEYLLSLKGKYQCIMEEHIMQCTRYGAMYSCPGAWLNIRDTNFCEANLFENKKDSYNGCELYLSAGLTDYYFTFSNSPTLEQIALYQRHKEETMKGMCRNIPFETVLNNTGVIHASQTGHMQTPKTTDIFGLHPPIIPKKDLNITNIKMIAIILLILLCSARVSLSIYGFDCGTKLTNITTISLVDVGDCDIDTPDVEMNKINAQLIQINDYGMVHVRDCKLLMKRTIYYCGMHSHVSPAANGEVAFYKEMSGDECNLLQVTGTYNGFDKRIVNIKRNDTTTTPMTFAEKINADKSCEATSSYEDPYGTFDNVVVTGYITIDKRTTKQK</sequence>
<evidence type="ECO:0000313" key="1">
    <source>
        <dbReference type="EMBL" id="KAL3385481.1"/>
    </source>
</evidence>
<keyword evidence="2" id="KW-1185">Reference proteome</keyword>
<reference evidence="1 2" key="1">
    <citation type="journal article" date="2024" name="bioRxiv">
        <title>A reference genome for Trichogramma kaykai: A tiny desert-dwelling parasitoid wasp with competing sex-ratio distorters.</title>
        <authorList>
            <person name="Culotta J."/>
            <person name="Lindsey A.R."/>
        </authorList>
    </citation>
    <scope>NUCLEOTIDE SEQUENCE [LARGE SCALE GENOMIC DNA]</scope>
    <source>
        <strain evidence="1 2">KSX58</strain>
    </source>
</reference>
<protein>
    <submittedName>
        <fullName evidence="1">Uncharacterized protein</fullName>
    </submittedName>
</protein>
<accession>A0ABD2VYV9</accession>
<dbReference type="EMBL" id="JBJJXI010000155">
    <property type="protein sequence ID" value="KAL3385481.1"/>
    <property type="molecule type" value="Genomic_DNA"/>
</dbReference>
<name>A0ABD2VYV9_9HYME</name>
<dbReference type="Pfam" id="PF24664">
    <property type="entry name" value="Monjiviricetes_fusion"/>
    <property type="match status" value="1"/>
</dbReference>
<dbReference type="AlphaFoldDB" id="A0ABD2VYV9"/>
<dbReference type="Proteomes" id="UP001627154">
    <property type="component" value="Unassembled WGS sequence"/>
</dbReference>
<comment type="caution">
    <text evidence="1">The sequence shown here is derived from an EMBL/GenBank/DDBJ whole genome shotgun (WGS) entry which is preliminary data.</text>
</comment>